<evidence type="ECO:0000256" key="2">
    <source>
        <dbReference type="SAM" id="SignalP"/>
    </source>
</evidence>
<keyword evidence="5" id="KW-1185">Reference proteome</keyword>
<evidence type="ECO:0000259" key="3">
    <source>
        <dbReference type="PROSITE" id="PS51123"/>
    </source>
</evidence>
<evidence type="ECO:0000313" key="4">
    <source>
        <dbReference type="EMBL" id="QYJ68158.1"/>
    </source>
</evidence>
<dbReference type="InterPro" id="IPR036737">
    <property type="entry name" value="OmpA-like_sf"/>
</dbReference>
<proteinExistence type="predicted"/>
<accession>A0ABX8VAD8</accession>
<feature type="chain" id="PRO_5046292194" evidence="2">
    <location>
        <begin position="19"/>
        <end position="253"/>
    </location>
</feature>
<keyword evidence="1" id="KW-0472">Membrane</keyword>
<dbReference type="PROSITE" id="PS51123">
    <property type="entry name" value="OMPA_2"/>
    <property type="match status" value="2"/>
</dbReference>
<dbReference type="Proteomes" id="UP000825381">
    <property type="component" value="Chromosome"/>
</dbReference>
<organism evidence="4 5">
    <name type="scientific">Flavobacterium litorale</name>
    <dbReference type="NCBI Taxonomy" id="2856519"/>
    <lineage>
        <taxon>Bacteria</taxon>
        <taxon>Pseudomonadati</taxon>
        <taxon>Bacteroidota</taxon>
        <taxon>Flavobacteriia</taxon>
        <taxon>Flavobacteriales</taxon>
        <taxon>Flavobacteriaceae</taxon>
        <taxon>Flavobacterium</taxon>
    </lineage>
</organism>
<dbReference type="Pfam" id="PF00691">
    <property type="entry name" value="OmpA"/>
    <property type="match status" value="2"/>
</dbReference>
<dbReference type="InterPro" id="IPR050330">
    <property type="entry name" value="Bact_OuterMem_StrucFunc"/>
</dbReference>
<dbReference type="InterPro" id="IPR006665">
    <property type="entry name" value="OmpA-like"/>
</dbReference>
<keyword evidence="2" id="KW-0732">Signal</keyword>
<sequence>MKKILTLLFLFTISILQSQNTFTVYFDFNIDTINSKSAQELSNWIAKNQNAQIIKIYGYADPVGTDAYNVNLSERRAKNVLNSLQQKGVAISENLVLKAYGENFNLSDNNTLNRKVTLYFTSPDKQEDTFITAVNKAKKGDVLRIPNLNFYNNSDIILPESKPVLAKLLRILQENSALQIDIQGHICCQEVEQDQVSLRRALATYNYLVRNGIAKNRLSYQSFGSSKPIHKLPEKNEQERKANRRVEIEIIDN</sequence>
<evidence type="ECO:0000313" key="5">
    <source>
        <dbReference type="Proteomes" id="UP000825381"/>
    </source>
</evidence>
<protein>
    <submittedName>
        <fullName evidence="4">OmpA family protein</fullName>
    </submittedName>
</protein>
<dbReference type="SUPFAM" id="SSF103088">
    <property type="entry name" value="OmpA-like"/>
    <property type="match status" value="2"/>
</dbReference>
<feature type="domain" description="OmpA-like" evidence="3">
    <location>
        <begin position="137"/>
        <end position="253"/>
    </location>
</feature>
<dbReference type="PANTHER" id="PTHR30329">
    <property type="entry name" value="STATOR ELEMENT OF FLAGELLAR MOTOR COMPLEX"/>
    <property type="match status" value="1"/>
</dbReference>
<dbReference type="Gene3D" id="3.30.1330.60">
    <property type="entry name" value="OmpA-like domain"/>
    <property type="match status" value="2"/>
</dbReference>
<feature type="domain" description="OmpA-like" evidence="3">
    <location>
        <begin position="13"/>
        <end position="124"/>
    </location>
</feature>
<dbReference type="RefSeq" id="WP_220640502.1">
    <property type="nucleotide sequence ID" value="NZ_CP080429.1"/>
</dbReference>
<gene>
    <name evidence="4" type="ORF">K1I41_11615</name>
</gene>
<dbReference type="PANTHER" id="PTHR30329:SF21">
    <property type="entry name" value="LIPOPROTEIN YIAD-RELATED"/>
    <property type="match status" value="1"/>
</dbReference>
<dbReference type="CDD" id="cd07185">
    <property type="entry name" value="OmpA_C-like"/>
    <property type="match status" value="2"/>
</dbReference>
<name>A0ABX8VAD8_9FLAO</name>
<reference evidence="4 5" key="1">
    <citation type="submission" date="2021-07" db="EMBL/GenBank/DDBJ databases">
        <title>Flavobacterium WSW3-B6 sp.nov, isolated from seaweed.</title>
        <authorList>
            <person name="Muhammad N."/>
            <person name="Ho H."/>
            <person name="Lee Y.-J."/>
            <person name="Nguyen T."/>
            <person name="Ho J."/>
            <person name="Kim S.-G."/>
        </authorList>
    </citation>
    <scope>NUCLEOTIDE SEQUENCE [LARGE SCALE GENOMIC DNA]</scope>
    <source>
        <strain evidence="4 5">WSW3-B6</strain>
    </source>
</reference>
<feature type="signal peptide" evidence="2">
    <location>
        <begin position="1"/>
        <end position="18"/>
    </location>
</feature>
<dbReference type="EMBL" id="CP080429">
    <property type="protein sequence ID" value="QYJ68158.1"/>
    <property type="molecule type" value="Genomic_DNA"/>
</dbReference>
<evidence type="ECO:0000256" key="1">
    <source>
        <dbReference type="PROSITE-ProRule" id="PRU00473"/>
    </source>
</evidence>